<dbReference type="RefSeq" id="WP_349181438.1">
    <property type="nucleotide sequence ID" value="NZ_JBBNGS010000002.1"/>
</dbReference>
<protein>
    <submittedName>
        <fullName evidence="5">ABC transporter ATP-binding protein</fullName>
    </submittedName>
</protein>
<dbReference type="Gene3D" id="3.40.50.300">
    <property type="entry name" value="P-loop containing nucleotide triphosphate hydrolases"/>
    <property type="match status" value="1"/>
</dbReference>
<reference evidence="5 6" key="1">
    <citation type="submission" date="2024-04" db="EMBL/GenBank/DDBJ databases">
        <title>Human intestinal bacterial collection.</title>
        <authorList>
            <person name="Pauvert C."/>
            <person name="Hitch T.C.A."/>
            <person name="Clavel T."/>
        </authorList>
    </citation>
    <scope>NUCLEOTIDE SEQUENCE [LARGE SCALE GENOMIC DNA]</scope>
    <source>
        <strain evidence="5 6">CLA-AA-H197</strain>
    </source>
</reference>
<dbReference type="Pfam" id="PF00005">
    <property type="entry name" value="ABC_tran"/>
    <property type="match status" value="1"/>
</dbReference>
<dbReference type="SMART" id="SM00382">
    <property type="entry name" value="AAA"/>
    <property type="match status" value="1"/>
</dbReference>
<evidence type="ECO:0000256" key="1">
    <source>
        <dbReference type="ARBA" id="ARBA00022448"/>
    </source>
</evidence>
<evidence type="ECO:0000259" key="4">
    <source>
        <dbReference type="PROSITE" id="PS50893"/>
    </source>
</evidence>
<keyword evidence="6" id="KW-1185">Reference proteome</keyword>
<dbReference type="PANTHER" id="PTHR42939:SF1">
    <property type="entry name" value="ABC TRANSPORTER ATP-BINDING PROTEIN ALBC-RELATED"/>
    <property type="match status" value="1"/>
</dbReference>
<keyword evidence="1" id="KW-0813">Transport</keyword>
<dbReference type="InterPro" id="IPR027417">
    <property type="entry name" value="P-loop_NTPase"/>
</dbReference>
<evidence type="ECO:0000313" key="6">
    <source>
        <dbReference type="Proteomes" id="UP001478817"/>
    </source>
</evidence>
<gene>
    <name evidence="5" type="ORF">AAAT05_01675</name>
</gene>
<dbReference type="InterPro" id="IPR003439">
    <property type="entry name" value="ABC_transporter-like_ATP-bd"/>
</dbReference>
<accession>A0ABV1IDT0</accession>
<dbReference type="Proteomes" id="UP001478817">
    <property type="component" value="Unassembled WGS sequence"/>
</dbReference>
<dbReference type="GO" id="GO:0005524">
    <property type="term" value="F:ATP binding"/>
    <property type="evidence" value="ECO:0007669"/>
    <property type="project" value="UniProtKB-KW"/>
</dbReference>
<comment type="caution">
    <text evidence="5">The sequence shown here is derived from an EMBL/GenBank/DDBJ whole genome shotgun (WGS) entry which is preliminary data.</text>
</comment>
<evidence type="ECO:0000256" key="3">
    <source>
        <dbReference type="ARBA" id="ARBA00022840"/>
    </source>
</evidence>
<keyword evidence="3 5" id="KW-0067">ATP-binding</keyword>
<organism evidence="5 6">
    <name type="scientific">Paratractidigestivibacter faecalis</name>
    <dbReference type="NCBI Taxonomy" id="2292441"/>
    <lineage>
        <taxon>Bacteria</taxon>
        <taxon>Bacillati</taxon>
        <taxon>Actinomycetota</taxon>
        <taxon>Coriobacteriia</taxon>
        <taxon>Coriobacteriales</taxon>
        <taxon>Atopobiaceae</taxon>
        <taxon>Paratractidigestivibacter</taxon>
    </lineage>
</organism>
<sequence length="216" mass="23255">MSGAIVVTHAAKVIHGRVVLDDVTLTLPRGGIYGFSGINGSGKTMLFRAISGLIHLTSGQVDVFGQRIGVDVDFPRSLGLVLESAGFWDESTGLRNLTMLASIRGVAGEAEARAALARVGLAPDDDRPFSAYSMGMRQRLTIAQAIMEAPELLILDEPTNALDVDGIETVAKIVREERERGCTVLVACHNEPALEALFERSWRMVDGHVAKEVDRS</sequence>
<dbReference type="SUPFAM" id="SSF52540">
    <property type="entry name" value="P-loop containing nucleoside triphosphate hydrolases"/>
    <property type="match status" value="1"/>
</dbReference>
<name>A0ABV1IDT0_9ACTN</name>
<evidence type="ECO:0000313" key="5">
    <source>
        <dbReference type="EMBL" id="MEQ2637064.1"/>
    </source>
</evidence>
<dbReference type="PROSITE" id="PS50893">
    <property type="entry name" value="ABC_TRANSPORTER_2"/>
    <property type="match status" value="1"/>
</dbReference>
<evidence type="ECO:0000256" key="2">
    <source>
        <dbReference type="ARBA" id="ARBA00022741"/>
    </source>
</evidence>
<keyword evidence="2" id="KW-0547">Nucleotide-binding</keyword>
<feature type="domain" description="ABC transporter" evidence="4">
    <location>
        <begin position="5"/>
        <end position="216"/>
    </location>
</feature>
<dbReference type="EMBL" id="JBBNGS010000002">
    <property type="protein sequence ID" value="MEQ2637064.1"/>
    <property type="molecule type" value="Genomic_DNA"/>
</dbReference>
<dbReference type="PANTHER" id="PTHR42939">
    <property type="entry name" value="ABC TRANSPORTER ATP-BINDING PROTEIN ALBC-RELATED"/>
    <property type="match status" value="1"/>
</dbReference>
<proteinExistence type="predicted"/>
<dbReference type="InterPro" id="IPR051782">
    <property type="entry name" value="ABC_Transporter_VariousFunc"/>
</dbReference>
<dbReference type="InterPro" id="IPR003593">
    <property type="entry name" value="AAA+_ATPase"/>
</dbReference>